<evidence type="ECO:0000313" key="5">
    <source>
        <dbReference type="Proteomes" id="UP000197138"/>
    </source>
</evidence>
<dbReference type="Proteomes" id="UP000233551">
    <property type="component" value="Unassembled WGS sequence"/>
</dbReference>
<keyword evidence="1" id="KW-0677">Repeat</keyword>
<dbReference type="GeneID" id="116212776"/>
<organism evidence="3 5">
    <name type="scientific">Punica granatum</name>
    <name type="common">Pomegranate</name>
    <dbReference type="NCBI Taxonomy" id="22663"/>
    <lineage>
        <taxon>Eukaryota</taxon>
        <taxon>Viridiplantae</taxon>
        <taxon>Streptophyta</taxon>
        <taxon>Embryophyta</taxon>
        <taxon>Tracheophyta</taxon>
        <taxon>Spermatophyta</taxon>
        <taxon>Magnoliopsida</taxon>
        <taxon>eudicotyledons</taxon>
        <taxon>Gunneridae</taxon>
        <taxon>Pentapetalae</taxon>
        <taxon>rosids</taxon>
        <taxon>malvids</taxon>
        <taxon>Myrtales</taxon>
        <taxon>Lythraceae</taxon>
        <taxon>Punica</taxon>
    </lineage>
</organism>
<evidence type="ECO:0000256" key="1">
    <source>
        <dbReference type="ARBA" id="ARBA00022737"/>
    </source>
</evidence>
<gene>
    <name evidence="3" type="ORF">CDL15_Pgr006118</name>
    <name evidence="4" type="ORF">CRG98_011646</name>
</gene>
<dbReference type="InterPro" id="IPR011990">
    <property type="entry name" value="TPR-like_helical_dom_sf"/>
</dbReference>
<dbReference type="FunFam" id="1.25.40.10:FF:000090">
    <property type="entry name" value="Pentatricopeptide repeat-containing protein, chloroplastic"/>
    <property type="match status" value="1"/>
</dbReference>
<dbReference type="PANTHER" id="PTHR47926:SF347">
    <property type="entry name" value="PENTATRICOPEPTIDE REPEAT-CONTAINING PROTEIN"/>
    <property type="match status" value="1"/>
</dbReference>
<feature type="repeat" description="PPR" evidence="2">
    <location>
        <begin position="405"/>
        <end position="439"/>
    </location>
</feature>
<dbReference type="NCBIfam" id="TIGR00756">
    <property type="entry name" value="PPR"/>
    <property type="match status" value="2"/>
</dbReference>
<dbReference type="Pfam" id="PF13041">
    <property type="entry name" value="PPR_2"/>
    <property type="match status" value="2"/>
</dbReference>
<reference evidence="4 6" key="3">
    <citation type="submission" date="2017-11" db="EMBL/GenBank/DDBJ databases">
        <title>De-novo sequencing of pomegranate (Punica granatum L.) genome.</title>
        <authorList>
            <person name="Akparov Z."/>
            <person name="Amiraslanov A."/>
            <person name="Hajiyeva S."/>
            <person name="Abbasov M."/>
            <person name="Kaur K."/>
            <person name="Hamwieh A."/>
            <person name="Solovyev V."/>
            <person name="Salamov A."/>
            <person name="Braich B."/>
            <person name="Kosarev P."/>
            <person name="Mahmoud A."/>
            <person name="Hajiyev E."/>
            <person name="Babayeva S."/>
            <person name="Izzatullayeva V."/>
            <person name="Mammadov A."/>
            <person name="Mammadov A."/>
            <person name="Sharifova S."/>
            <person name="Ojaghi J."/>
            <person name="Eynullazada K."/>
            <person name="Bayramov B."/>
            <person name="Abdulazimova A."/>
            <person name="Shahmuradov I."/>
        </authorList>
    </citation>
    <scope>NUCLEOTIDE SEQUENCE [LARGE SCALE GENOMIC DNA]</scope>
    <source>
        <strain evidence="4">AG2017</strain>
        <strain evidence="6">cv. AG2017</strain>
        <tissue evidence="4">Leaf</tissue>
    </source>
</reference>
<dbReference type="FunFam" id="1.25.40.10:FF:000073">
    <property type="entry name" value="Pentatricopeptide repeat-containing protein chloroplastic"/>
    <property type="match status" value="1"/>
</dbReference>
<feature type="repeat" description="PPR" evidence="2">
    <location>
        <begin position="510"/>
        <end position="544"/>
    </location>
</feature>
<dbReference type="PROSITE" id="PS51375">
    <property type="entry name" value="PPR"/>
    <property type="match status" value="3"/>
</dbReference>
<dbReference type="AlphaFoldDB" id="A0A218VTZ6"/>
<dbReference type="Gene3D" id="1.25.40.10">
    <property type="entry name" value="Tetratricopeptide repeat domain"/>
    <property type="match status" value="4"/>
</dbReference>
<feature type="repeat" description="PPR" evidence="2">
    <location>
        <begin position="303"/>
        <end position="337"/>
    </location>
</feature>
<sequence>MLHFQRSSFPPFLLLLGRHRRLLLPLRYPVAQPRQLTTLTSLFNLCTSPKHLQQVHTRFILHGLHQNPSVCSELINCYASLGLLETSEKVFGSIIGSPSANIYGAMIRNLPKSGEFERILLLYRELVQNGMLLDEGSYPFVLHSCSCLSDVGSGMGIHGQLMKLGLDSTDSVATGLLEMYRNWGRLGIVEQVDVDISPIRGLKNDWNSLIYDASRSGNPEAVFSIFSRMRAAGARIDSGSVVNLLRSCVDSSSLGRGRLVHSLAVVSGLSGNLSVNTALLYVYAKLGSLDSVQLLFDKMPDRNCVVWNITISAFTQKGYPKKSMDLLRSMVGSRLRPDLFTVMAFVPAVSQLKSINHGKELHTYIIRNCLGYQVSVDNSMIGMYCECNHLDYALKVFDVLAEKKTEVSWSTMIKGYVANDQALDALSLFSKMRSEGVEVDFVTVINILPAYVNIGALEQVRYLHSYTIKSGLVSLPSVRTAILVSYAKCGSIDIAKELFDGEEDIGSCKDVISWNAMISAYARHGNWPECFDLYDRMKRSELSPDHMTFLGLLTACVNSGRVEEGKEHFRDMTTAYGLVPGQEHYASMVDLLGRSGRISEAKELISSMPFEPDARVWGPLLSACRAHSETQLAELAAEKLIGMEPENAGNYVLLSNVYAASGKWEEVAKMRRFLRDKCLKKNLGCSWVEINGTMNEFQVADRSHEKWEDIYGMLENLELESKGQEGEVL</sequence>
<dbReference type="InterPro" id="IPR002885">
    <property type="entry name" value="PPR_rpt"/>
</dbReference>
<reference evidence="5" key="1">
    <citation type="journal article" date="2017" name="Plant J.">
        <title>The pomegranate (Punica granatum L.) genome and the genomics of punicalagin biosynthesis.</title>
        <authorList>
            <person name="Qin G."/>
            <person name="Xu C."/>
            <person name="Ming R."/>
            <person name="Tang H."/>
            <person name="Guyot R."/>
            <person name="Kramer E.M."/>
            <person name="Hu Y."/>
            <person name="Yi X."/>
            <person name="Qi Y."/>
            <person name="Xu X."/>
            <person name="Gao Z."/>
            <person name="Pan H."/>
            <person name="Jian J."/>
            <person name="Tian Y."/>
            <person name="Yue Z."/>
            <person name="Xu Y."/>
        </authorList>
    </citation>
    <scope>NUCLEOTIDE SEQUENCE [LARGE SCALE GENOMIC DNA]</scope>
    <source>
        <strain evidence="5">cv. Dabenzi</strain>
    </source>
</reference>
<evidence type="ECO:0000313" key="4">
    <source>
        <dbReference type="EMBL" id="PKI68050.1"/>
    </source>
</evidence>
<dbReference type="GO" id="GO:0003729">
    <property type="term" value="F:mRNA binding"/>
    <property type="evidence" value="ECO:0007669"/>
    <property type="project" value="UniProtKB-ARBA"/>
</dbReference>
<evidence type="ECO:0000313" key="6">
    <source>
        <dbReference type="Proteomes" id="UP000233551"/>
    </source>
</evidence>
<dbReference type="InterPro" id="IPR046848">
    <property type="entry name" value="E_motif"/>
</dbReference>
<protein>
    <submittedName>
        <fullName evidence="3">Uncharacterized protein</fullName>
    </submittedName>
</protein>
<accession>A0A218VTZ6</accession>
<dbReference type="Proteomes" id="UP000197138">
    <property type="component" value="Unassembled WGS sequence"/>
</dbReference>
<keyword evidence="6" id="KW-1185">Reference proteome</keyword>
<dbReference type="GO" id="GO:0009451">
    <property type="term" value="P:RNA modification"/>
    <property type="evidence" value="ECO:0007669"/>
    <property type="project" value="InterPro"/>
</dbReference>
<proteinExistence type="predicted"/>
<dbReference type="PANTHER" id="PTHR47926">
    <property type="entry name" value="PENTATRICOPEPTIDE REPEAT-CONTAINING PROTEIN"/>
    <property type="match status" value="1"/>
</dbReference>
<dbReference type="Pfam" id="PF20431">
    <property type="entry name" value="E_motif"/>
    <property type="match status" value="1"/>
</dbReference>
<reference evidence="3" key="2">
    <citation type="submission" date="2017-06" db="EMBL/GenBank/DDBJ databases">
        <title>The pomegranate genome and the genomics of punicalagin biosynthesis.</title>
        <authorList>
            <person name="Xu C."/>
        </authorList>
    </citation>
    <scope>NUCLEOTIDE SEQUENCE [LARGE SCALE GENOMIC DNA]</scope>
    <source>
        <tissue evidence="3">Fresh leaf</tissue>
    </source>
</reference>
<evidence type="ECO:0000256" key="2">
    <source>
        <dbReference type="PROSITE-ProRule" id="PRU00708"/>
    </source>
</evidence>
<dbReference type="OrthoDB" id="1853968at2759"/>
<dbReference type="Pfam" id="PF01535">
    <property type="entry name" value="PPR"/>
    <property type="match status" value="5"/>
</dbReference>
<dbReference type="EMBL" id="MTKT01005880">
    <property type="protein sequence ID" value="OWM63856.1"/>
    <property type="molecule type" value="Genomic_DNA"/>
</dbReference>
<evidence type="ECO:0000313" key="3">
    <source>
        <dbReference type="EMBL" id="OWM63856.1"/>
    </source>
</evidence>
<name>A0A218VTZ6_PUNGR</name>
<dbReference type="STRING" id="22663.A0A218VTZ6"/>
<dbReference type="EMBL" id="PGOL01000571">
    <property type="protein sequence ID" value="PKI68050.1"/>
    <property type="molecule type" value="Genomic_DNA"/>
</dbReference>
<comment type="caution">
    <text evidence="3">The sequence shown here is derived from an EMBL/GenBank/DDBJ whole genome shotgun (WGS) entry which is preliminary data.</text>
</comment>
<dbReference type="InterPro" id="IPR046960">
    <property type="entry name" value="PPR_At4g14850-like_plant"/>
</dbReference>